<protein>
    <submittedName>
        <fullName evidence="1">Retrovirus-related Pol polyprotein from transposon RE2</fullName>
    </submittedName>
</protein>
<sequence>MSCPHTSSQNGKVERKHRHVTETGFALLFHSHVPPRHWVDAFSTTTYIINQLPMPVLSGFSHFEVLSGKPPNYAISIPLVAEYTHVYVITHLTNFLPVSSFATESTSHSVAVSSVPVSAMDLAHSAVPMDQIHATTSSAPSGSYPMITRAKSGIFKTRHPAHLNFV</sequence>
<dbReference type="PANTHER" id="PTHR42648:SF26">
    <property type="entry name" value="INTEGRASE CATALYTIC DOMAIN-CONTAINING PROTEIN"/>
    <property type="match status" value="1"/>
</dbReference>
<dbReference type="InterPro" id="IPR012337">
    <property type="entry name" value="RNaseH-like_sf"/>
</dbReference>
<evidence type="ECO:0000313" key="1">
    <source>
        <dbReference type="EMBL" id="RVW88503.1"/>
    </source>
</evidence>
<reference evidence="1 2" key="1">
    <citation type="journal article" date="2018" name="PLoS Genet.">
        <title>Population sequencing reveals clonal diversity and ancestral inbreeding in the grapevine cultivar Chardonnay.</title>
        <authorList>
            <person name="Roach M.J."/>
            <person name="Johnson D.L."/>
            <person name="Bohlmann J."/>
            <person name="van Vuuren H.J."/>
            <person name="Jones S.J."/>
            <person name="Pretorius I.S."/>
            <person name="Schmidt S.A."/>
            <person name="Borneman A.R."/>
        </authorList>
    </citation>
    <scope>NUCLEOTIDE SEQUENCE [LARGE SCALE GENOMIC DNA]</scope>
    <source>
        <strain evidence="2">cv. Chardonnay</strain>
        <tissue evidence="1">Leaf</tissue>
    </source>
</reference>
<dbReference type="PANTHER" id="PTHR42648">
    <property type="entry name" value="TRANSPOSASE, PUTATIVE-RELATED"/>
    <property type="match status" value="1"/>
</dbReference>
<dbReference type="Gene3D" id="3.30.420.10">
    <property type="entry name" value="Ribonuclease H-like superfamily/Ribonuclease H"/>
    <property type="match status" value="1"/>
</dbReference>
<name>A0A438HVK7_VITVI</name>
<dbReference type="SUPFAM" id="SSF53098">
    <property type="entry name" value="Ribonuclease H-like"/>
    <property type="match status" value="1"/>
</dbReference>
<gene>
    <name evidence="1" type="primary">RE2_293</name>
    <name evidence="1" type="ORF">CK203_043905</name>
</gene>
<dbReference type="InterPro" id="IPR039537">
    <property type="entry name" value="Retrotran_Ty1/copia-like"/>
</dbReference>
<comment type="caution">
    <text evidence="1">The sequence shown here is derived from an EMBL/GenBank/DDBJ whole genome shotgun (WGS) entry which is preliminary data.</text>
</comment>
<evidence type="ECO:0000313" key="2">
    <source>
        <dbReference type="Proteomes" id="UP000288805"/>
    </source>
</evidence>
<proteinExistence type="predicted"/>
<dbReference type="AlphaFoldDB" id="A0A438HVK7"/>
<organism evidence="1 2">
    <name type="scientific">Vitis vinifera</name>
    <name type="common">Grape</name>
    <dbReference type="NCBI Taxonomy" id="29760"/>
    <lineage>
        <taxon>Eukaryota</taxon>
        <taxon>Viridiplantae</taxon>
        <taxon>Streptophyta</taxon>
        <taxon>Embryophyta</taxon>
        <taxon>Tracheophyta</taxon>
        <taxon>Spermatophyta</taxon>
        <taxon>Magnoliopsida</taxon>
        <taxon>eudicotyledons</taxon>
        <taxon>Gunneridae</taxon>
        <taxon>Pentapetalae</taxon>
        <taxon>rosids</taxon>
        <taxon>Vitales</taxon>
        <taxon>Vitaceae</taxon>
        <taxon>Viteae</taxon>
        <taxon>Vitis</taxon>
    </lineage>
</organism>
<accession>A0A438HVK7</accession>
<dbReference type="InterPro" id="IPR036397">
    <property type="entry name" value="RNaseH_sf"/>
</dbReference>
<dbReference type="Proteomes" id="UP000288805">
    <property type="component" value="Unassembled WGS sequence"/>
</dbReference>
<dbReference type="GO" id="GO:0003676">
    <property type="term" value="F:nucleic acid binding"/>
    <property type="evidence" value="ECO:0007669"/>
    <property type="project" value="InterPro"/>
</dbReference>
<dbReference type="EMBL" id="QGNW01000173">
    <property type="protein sequence ID" value="RVW88503.1"/>
    <property type="molecule type" value="Genomic_DNA"/>
</dbReference>